<dbReference type="AlphaFoldDB" id="A0A0D3H027"/>
<dbReference type="SUPFAM" id="SSF57889">
    <property type="entry name" value="Cysteine-rich domain"/>
    <property type="match status" value="2"/>
</dbReference>
<evidence type="ECO:0000313" key="6">
    <source>
        <dbReference type="Proteomes" id="UP000026960"/>
    </source>
</evidence>
<dbReference type="InterPro" id="IPR004146">
    <property type="entry name" value="DC1"/>
</dbReference>
<accession>A0A0D3H027</accession>
<dbReference type="Gramene" id="OBART08G14060.1">
    <property type="protein sequence ID" value="OBART08G14060.1"/>
    <property type="gene ID" value="OBART08G14060"/>
</dbReference>
<keyword evidence="3" id="KW-0472">Membrane</keyword>
<dbReference type="InterPro" id="IPR046349">
    <property type="entry name" value="C1-like_sf"/>
</dbReference>
<evidence type="ECO:0000256" key="3">
    <source>
        <dbReference type="SAM" id="Phobius"/>
    </source>
</evidence>
<reference evidence="5" key="1">
    <citation type="journal article" date="2009" name="Rice">
        <title>De Novo Next Generation Sequencing of Plant Genomes.</title>
        <authorList>
            <person name="Rounsley S."/>
            <person name="Marri P.R."/>
            <person name="Yu Y."/>
            <person name="He R."/>
            <person name="Sisneros N."/>
            <person name="Goicoechea J.L."/>
            <person name="Lee S.J."/>
            <person name="Angelova A."/>
            <person name="Kudrna D."/>
            <person name="Luo M."/>
            <person name="Affourtit J."/>
            <person name="Desany B."/>
            <person name="Knight J."/>
            <person name="Niazi F."/>
            <person name="Egholm M."/>
            <person name="Wing R.A."/>
        </authorList>
    </citation>
    <scope>NUCLEOTIDE SEQUENCE [LARGE SCALE GENOMIC DNA]</scope>
    <source>
        <strain evidence="5">cv. IRGC 105608</strain>
    </source>
</reference>
<proteinExistence type="predicted"/>
<dbReference type="eggNOG" id="ENOG502QU43">
    <property type="taxonomic scope" value="Eukaryota"/>
</dbReference>
<dbReference type="Pfam" id="PF03107">
    <property type="entry name" value="C1_2"/>
    <property type="match status" value="1"/>
</dbReference>
<reference evidence="5" key="2">
    <citation type="submission" date="2015-03" db="UniProtKB">
        <authorList>
            <consortium name="EnsemblPlants"/>
        </authorList>
    </citation>
    <scope>IDENTIFICATION</scope>
</reference>
<dbReference type="STRING" id="65489.A0A0D3H027"/>
<keyword evidence="3" id="KW-1133">Transmembrane helix</keyword>
<keyword evidence="6" id="KW-1185">Reference proteome</keyword>
<keyword evidence="3" id="KW-0812">Transmembrane</keyword>
<feature type="compositionally biased region" description="Low complexity" evidence="2">
    <location>
        <begin position="169"/>
        <end position="178"/>
    </location>
</feature>
<dbReference type="PaxDb" id="65489-OBART08G14060.1"/>
<dbReference type="Proteomes" id="UP000026960">
    <property type="component" value="Chromosome 8"/>
</dbReference>
<keyword evidence="1" id="KW-0677">Repeat</keyword>
<evidence type="ECO:0000256" key="2">
    <source>
        <dbReference type="SAM" id="MobiDB-lite"/>
    </source>
</evidence>
<dbReference type="PANTHER" id="PTHR46477:SF24">
    <property type="entry name" value="OS08G0404900 PROTEIN"/>
    <property type="match status" value="1"/>
</dbReference>
<feature type="domain" description="DC1" evidence="4">
    <location>
        <begin position="19"/>
        <end position="71"/>
    </location>
</feature>
<protein>
    <recommendedName>
        <fullName evidence="4">DC1 domain-containing protein</fullName>
    </recommendedName>
</protein>
<evidence type="ECO:0000259" key="4">
    <source>
        <dbReference type="Pfam" id="PF03107"/>
    </source>
</evidence>
<dbReference type="PANTHER" id="PTHR46477">
    <property type="entry name" value="CYSTEINE/HISTIDINE-RICH C1 DOMAIN FAMILY PROTEIN"/>
    <property type="match status" value="1"/>
</dbReference>
<organism evidence="5">
    <name type="scientific">Oryza barthii</name>
    <dbReference type="NCBI Taxonomy" id="65489"/>
    <lineage>
        <taxon>Eukaryota</taxon>
        <taxon>Viridiplantae</taxon>
        <taxon>Streptophyta</taxon>
        <taxon>Embryophyta</taxon>
        <taxon>Tracheophyta</taxon>
        <taxon>Spermatophyta</taxon>
        <taxon>Magnoliopsida</taxon>
        <taxon>Liliopsida</taxon>
        <taxon>Poales</taxon>
        <taxon>Poaceae</taxon>
        <taxon>BOP clade</taxon>
        <taxon>Oryzoideae</taxon>
        <taxon>Oryzeae</taxon>
        <taxon>Oryzinae</taxon>
        <taxon>Oryza</taxon>
    </lineage>
</organism>
<evidence type="ECO:0000256" key="1">
    <source>
        <dbReference type="ARBA" id="ARBA00022737"/>
    </source>
</evidence>
<feature type="region of interest" description="Disordered" evidence="2">
    <location>
        <begin position="168"/>
        <end position="189"/>
    </location>
</feature>
<feature type="transmembrane region" description="Helical" evidence="3">
    <location>
        <begin position="220"/>
        <end position="248"/>
    </location>
</feature>
<sequence length="251" mass="25977">MKVKSDKDAPAPAEIRGHPFHPAHKLKLITADDAGAGRFVCDGCKELGGAGCARYECEEAGCDFDLHAPCALAPDVLPAGRALFKGGAASFVLLHEPPPTAAPDDGDVRVCDACGDDVRGFVYHCFDRDLDLHPCCAHLPGRVALGGAAFELSSGGTAPRRCLLCTEEGSSSAGSSSSHRTDGGGGGRNMPVIRAPVQAAAALRKKNGRPRSKLKKLLKIVVFVLRVIAGVLFGDPTAMAVAVVGLVFPNG</sequence>
<dbReference type="HOGENOM" id="CLU_056082_1_0_1"/>
<name>A0A0D3H027_9ORYZ</name>
<dbReference type="EnsemblPlants" id="OBART08G14060.1">
    <property type="protein sequence ID" value="OBART08G14060.1"/>
    <property type="gene ID" value="OBART08G14060"/>
</dbReference>
<evidence type="ECO:0000313" key="5">
    <source>
        <dbReference type="EnsemblPlants" id="OBART08G14060.1"/>
    </source>
</evidence>